<reference evidence="3 4" key="1">
    <citation type="submission" date="2017-11" db="EMBL/GenBank/DDBJ databases">
        <title>De-novo sequencing of pomegranate (Punica granatum L.) genome.</title>
        <authorList>
            <person name="Akparov Z."/>
            <person name="Amiraslanov A."/>
            <person name="Hajiyeva S."/>
            <person name="Abbasov M."/>
            <person name="Kaur K."/>
            <person name="Hamwieh A."/>
            <person name="Solovyev V."/>
            <person name="Salamov A."/>
            <person name="Braich B."/>
            <person name="Kosarev P."/>
            <person name="Mahmoud A."/>
            <person name="Hajiyev E."/>
            <person name="Babayeva S."/>
            <person name="Izzatullayeva V."/>
            <person name="Mammadov A."/>
            <person name="Mammadov A."/>
            <person name="Sharifova S."/>
            <person name="Ojaghi J."/>
            <person name="Eynullazada K."/>
            <person name="Bayramov B."/>
            <person name="Abdulazimova A."/>
            <person name="Shahmuradov I."/>
        </authorList>
    </citation>
    <scope>NUCLEOTIDE SEQUENCE [LARGE SCALE GENOMIC DNA]</scope>
    <source>
        <strain evidence="4">cv. AG2017</strain>
        <tissue evidence="3">Leaf</tissue>
    </source>
</reference>
<evidence type="ECO:0000313" key="4">
    <source>
        <dbReference type="Proteomes" id="UP000233551"/>
    </source>
</evidence>
<evidence type="ECO:0000313" key="3">
    <source>
        <dbReference type="EMBL" id="PKI60825.1"/>
    </source>
</evidence>
<keyword evidence="2" id="KW-0812">Transmembrane</keyword>
<keyword evidence="4" id="KW-1185">Reference proteome</keyword>
<dbReference type="EMBL" id="PGOL01001108">
    <property type="protein sequence ID" value="PKI60825.1"/>
    <property type="molecule type" value="Genomic_DNA"/>
</dbReference>
<evidence type="ECO:0000256" key="2">
    <source>
        <dbReference type="SAM" id="Phobius"/>
    </source>
</evidence>
<feature type="region of interest" description="Disordered" evidence="1">
    <location>
        <begin position="230"/>
        <end position="249"/>
    </location>
</feature>
<comment type="caution">
    <text evidence="3">The sequence shown here is derived from an EMBL/GenBank/DDBJ whole genome shotgun (WGS) entry which is preliminary data.</text>
</comment>
<proteinExistence type="predicted"/>
<evidence type="ECO:0000256" key="1">
    <source>
        <dbReference type="SAM" id="MobiDB-lite"/>
    </source>
</evidence>
<feature type="transmembrane region" description="Helical" evidence="2">
    <location>
        <begin position="119"/>
        <end position="144"/>
    </location>
</feature>
<organism evidence="3 4">
    <name type="scientific">Punica granatum</name>
    <name type="common">Pomegranate</name>
    <dbReference type="NCBI Taxonomy" id="22663"/>
    <lineage>
        <taxon>Eukaryota</taxon>
        <taxon>Viridiplantae</taxon>
        <taxon>Streptophyta</taxon>
        <taxon>Embryophyta</taxon>
        <taxon>Tracheophyta</taxon>
        <taxon>Spermatophyta</taxon>
        <taxon>Magnoliopsida</taxon>
        <taxon>eudicotyledons</taxon>
        <taxon>Gunneridae</taxon>
        <taxon>Pentapetalae</taxon>
        <taxon>rosids</taxon>
        <taxon>malvids</taxon>
        <taxon>Myrtales</taxon>
        <taxon>Lythraceae</taxon>
        <taxon>Punica</taxon>
    </lineage>
</organism>
<keyword evidence="2" id="KW-1133">Transmembrane helix</keyword>
<protein>
    <submittedName>
        <fullName evidence="3">Uncharacterized protein</fullName>
    </submittedName>
</protein>
<feature type="compositionally biased region" description="Polar residues" evidence="1">
    <location>
        <begin position="239"/>
        <end position="248"/>
    </location>
</feature>
<dbReference type="Proteomes" id="UP000233551">
    <property type="component" value="Unassembled WGS sequence"/>
</dbReference>
<name>A0A2I0JX08_PUNGR</name>
<keyword evidence="2" id="KW-0472">Membrane</keyword>
<accession>A0A2I0JX08</accession>
<gene>
    <name evidence="3" type="ORF">CRG98_018814</name>
</gene>
<sequence length="287" mass="31254">MAIQAMAAWFAPLVLCQLGGWTFHFLVGVASVDAIFITLPVPIIAHLQIEEEQHDLLQRHSSQDHSMGRTVEDHRSQDHSFPSTFDIEGHHDHEEISLLSGLSDGRLWTRAPGDLARTLLVLSIAVLVGLLSAIDMLLFIGSLINVVGMSNIDSRLSTPEPGVWSSITEFDQKGREGRWWLIGQSPPTQKSFILSSNLFCGSGGRPRATTTRISPLSLYLKRERGWSFGTPDLGGGGSSLVTSPQTRSPAGLVRADDLVCSSSGRQRATNQQRGVKSPLLPLSLSRV</sequence>
<dbReference type="AlphaFoldDB" id="A0A2I0JX08"/>